<evidence type="ECO:0000256" key="1">
    <source>
        <dbReference type="SAM" id="Phobius"/>
    </source>
</evidence>
<gene>
    <name evidence="3" type="ORF">FN976_14200</name>
</gene>
<evidence type="ECO:0000313" key="3">
    <source>
        <dbReference type="EMBL" id="TWO70702.1"/>
    </source>
</evidence>
<proteinExistence type="predicted"/>
<dbReference type="InterPro" id="IPR021309">
    <property type="entry name" value="YgaP-like_TM"/>
</dbReference>
<feature type="transmembrane region" description="Helical" evidence="1">
    <location>
        <begin position="38"/>
        <end position="62"/>
    </location>
</feature>
<keyword evidence="1" id="KW-1133">Transmembrane helix</keyword>
<accession>A0A562ZQ36</accession>
<dbReference type="OrthoDB" id="8781369at2"/>
<name>A0A562ZQ36_9BURK</name>
<keyword evidence="4" id="KW-1185">Reference proteome</keyword>
<keyword evidence="1" id="KW-0812">Transmembrane</keyword>
<dbReference type="AlphaFoldDB" id="A0A562ZQ36"/>
<sequence length="70" mass="7258">MLYRKNVSPLERAARLLGGALIVACALTQVGFTPLGLVLAASGVVTALTGLFGFCPACAMAGRRPLEEPR</sequence>
<reference evidence="3 4" key="1">
    <citation type="submission" date="2019-07" db="EMBL/GenBank/DDBJ databases">
        <title>Caenimonas sedimenti sp. nov., isolated from activated sludge.</title>
        <authorList>
            <person name="Xu J."/>
        </authorList>
    </citation>
    <scope>NUCLEOTIDE SEQUENCE [LARGE SCALE GENOMIC DNA]</scope>
    <source>
        <strain evidence="3 4">HX-9-20</strain>
    </source>
</reference>
<organism evidence="3 4">
    <name type="scientific">Caenimonas sedimenti</name>
    <dbReference type="NCBI Taxonomy" id="2596921"/>
    <lineage>
        <taxon>Bacteria</taxon>
        <taxon>Pseudomonadati</taxon>
        <taxon>Pseudomonadota</taxon>
        <taxon>Betaproteobacteria</taxon>
        <taxon>Burkholderiales</taxon>
        <taxon>Comamonadaceae</taxon>
        <taxon>Caenimonas</taxon>
    </lineage>
</organism>
<dbReference type="RefSeq" id="WP_145893694.1">
    <property type="nucleotide sequence ID" value="NZ_VOBQ01000011.1"/>
</dbReference>
<dbReference type="Proteomes" id="UP000318199">
    <property type="component" value="Unassembled WGS sequence"/>
</dbReference>
<dbReference type="Pfam" id="PF11127">
    <property type="entry name" value="YgaP-like_TM"/>
    <property type="match status" value="1"/>
</dbReference>
<comment type="caution">
    <text evidence="3">The sequence shown here is derived from an EMBL/GenBank/DDBJ whole genome shotgun (WGS) entry which is preliminary data.</text>
</comment>
<feature type="domain" description="Inner membrane protein YgaP-like transmembrane" evidence="2">
    <location>
        <begin position="4"/>
        <end position="64"/>
    </location>
</feature>
<evidence type="ECO:0000259" key="2">
    <source>
        <dbReference type="Pfam" id="PF11127"/>
    </source>
</evidence>
<keyword evidence="1" id="KW-0472">Membrane</keyword>
<evidence type="ECO:0000313" key="4">
    <source>
        <dbReference type="Proteomes" id="UP000318199"/>
    </source>
</evidence>
<feature type="transmembrane region" description="Helical" evidence="1">
    <location>
        <begin position="12"/>
        <end position="32"/>
    </location>
</feature>
<protein>
    <submittedName>
        <fullName evidence="3">DUF2892 domain-containing protein</fullName>
    </submittedName>
</protein>
<dbReference type="EMBL" id="VOBQ01000011">
    <property type="protein sequence ID" value="TWO70702.1"/>
    <property type="molecule type" value="Genomic_DNA"/>
</dbReference>